<dbReference type="GO" id="GO:0003676">
    <property type="term" value="F:nucleic acid binding"/>
    <property type="evidence" value="ECO:0007669"/>
    <property type="project" value="InterPro"/>
</dbReference>
<accession>A0A9P5XCT2</accession>
<evidence type="ECO:0000256" key="3">
    <source>
        <dbReference type="ARBA" id="ARBA00022771"/>
    </source>
</evidence>
<dbReference type="GO" id="GO:0008270">
    <property type="term" value="F:zinc ion binding"/>
    <property type="evidence" value="ECO:0007669"/>
    <property type="project" value="UniProtKB-KW"/>
</dbReference>
<evidence type="ECO:0000256" key="7">
    <source>
        <dbReference type="SAM" id="Coils"/>
    </source>
</evidence>
<dbReference type="OrthoDB" id="77607at2759"/>
<dbReference type="InterPro" id="IPR036236">
    <property type="entry name" value="Znf_C2H2_sf"/>
</dbReference>
<comment type="subcellular location">
    <subcellularLocation>
        <location evidence="1">Nucleus</location>
    </subcellularLocation>
</comment>
<dbReference type="AlphaFoldDB" id="A0A9P5XCT2"/>
<keyword evidence="5 7" id="KW-0175">Coiled coil</keyword>
<dbReference type="EMBL" id="MU151155">
    <property type="protein sequence ID" value="KAF9448624.1"/>
    <property type="molecule type" value="Genomic_DNA"/>
</dbReference>
<dbReference type="GO" id="GO:0005681">
    <property type="term" value="C:spliceosomal complex"/>
    <property type="evidence" value="ECO:0007669"/>
    <property type="project" value="InterPro"/>
</dbReference>
<evidence type="ECO:0000313" key="9">
    <source>
        <dbReference type="EMBL" id="KAF9448624.1"/>
    </source>
</evidence>
<keyword evidence="10" id="KW-1185">Reference proteome</keyword>
<evidence type="ECO:0000256" key="8">
    <source>
        <dbReference type="SAM" id="MobiDB-lite"/>
    </source>
</evidence>
<dbReference type="PANTHER" id="PTHR13278:SF0">
    <property type="entry name" value="ZINC FINGER PROTEIN 830"/>
    <property type="match status" value="1"/>
</dbReference>
<evidence type="ECO:0000256" key="5">
    <source>
        <dbReference type="ARBA" id="ARBA00023054"/>
    </source>
</evidence>
<proteinExistence type="predicted"/>
<evidence type="ECO:0000256" key="6">
    <source>
        <dbReference type="ARBA" id="ARBA00023242"/>
    </source>
</evidence>
<dbReference type="GO" id="GO:0033314">
    <property type="term" value="P:mitotic DNA replication checkpoint signaling"/>
    <property type="evidence" value="ECO:0007669"/>
    <property type="project" value="TreeGrafter"/>
</dbReference>
<comment type="caution">
    <text evidence="9">The sequence shown here is derived from an EMBL/GenBank/DDBJ whole genome shotgun (WGS) entry which is preliminary data.</text>
</comment>
<evidence type="ECO:0000256" key="2">
    <source>
        <dbReference type="ARBA" id="ARBA00022723"/>
    </source>
</evidence>
<reference evidence="9" key="1">
    <citation type="submission" date="2020-11" db="EMBL/GenBank/DDBJ databases">
        <authorList>
            <consortium name="DOE Joint Genome Institute"/>
            <person name="Ahrendt S."/>
            <person name="Riley R."/>
            <person name="Andreopoulos W."/>
            <person name="Labutti K."/>
            <person name="Pangilinan J."/>
            <person name="Ruiz-Duenas F.J."/>
            <person name="Barrasa J.M."/>
            <person name="Sanchez-Garcia M."/>
            <person name="Camarero S."/>
            <person name="Miyauchi S."/>
            <person name="Serrano A."/>
            <person name="Linde D."/>
            <person name="Babiker R."/>
            <person name="Drula E."/>
            <person name="Ayuso-Fernandez I."/>
            <person name="Pacheco R."/>
            <person name="Padilla G."/>
            <person name="Ferreira P."/>
            <person name="Barriuso J."/>
            <person name="Kellner H."/>
            <person name="Castanera R."/>
            <person name="Alfaro M."/>
            <person name="Ramirez L."/>
            <person name="Pisabarro A.G."/>
            <person name="Kuo A."/>
            <person name="Tritt A."/>
            <person name="Lipzen A."/>
            <person name="He G."/>
            <person name="Yan M."/>
            <person name="Ng V."/>
            <person name="Cullen D."/>
            <person name="Martin F."/>
            <person name="Rosso M.-N."/>
            <person name="Henrissat B."/>
            <person name="Hibbett D."/>
            <person name="Martinez A.T."/>
            <person name="Grigoriev I.V."/>
        </authorList>
    </citation>
    <scope>NUCLEOTIDE SEQUENCE</scope>
    <source>
        <strain evidence="9">MF-IS2</strain>
    </source>
</reference>
<dbReference type="Gene3D" id="3.30.160.60">
    <property type="entry name" value="Classic Zinc Finger"/>
    <property type="match status" value="1"/>
</dbReference>
<feature type="region of interest" description="Disordered" evidence="8">
    <location>
        <begin position="195"/>
        <end position="239"/>
    </location>
</feature>
<dbReference type="InterPro" id="IPR040050">
    <property type="entry name" value="ZNF830-like"/>
</dbReference>
<keyword evidence="3" id="KW-0863">Zinc-finger</keyword>
<dbReference type="SUPFAM" id="SSF57667">
    <property type="entry name" value="beta-beta-alpha zinc fingers"/>
    <property type="match status" value="1"/>
</dbReference>
<feature type="region of interest" description="Disordered" evidence="8">
    <location>
        <begin position="58"/>
        <end position="161"/>
    </location>
</feature>
<keyword evidence="2" id="KW-0479">Metal-binding</keyword>
<name>A0A9P5XCT2_9AGAR</name>
<evidence type="ECO:0000256" key="4">
    <source>
        <dbReference type="ARBA" id="ARBA00022833"/>
    </source>
</evidence>
<dbReference type="GO" id="GO:0033260">
    <property type="term" value="P:nuclear DNA replication"/>
    <property type="evidence" value="ECO:0007669"/>
    <property type="project" value="TreeGrafter"/>
</dbReference>
<feature type="coiled-coil region" evidence="7">
    <location>
        <begin position="245"/>
        <end position="272"/>
    </location>
</feature>
<dbReference type="GO" id="GO:0044773">
    <property type="term" value="P:mitotic DNA damage checkpoint signaling"/>
    <property type="evidence" value="ECO:0007669"/>
    <property type="project" value="TreeGrafter"/>
</dbReference>
<evidence type="ECO:0000256" key="1">
    <source>
        <dbReference type="ARBA" id="ARBA00004123"/>
    </source>
</evidence>
<feature type="compositionally biased region" description="Basic and acidic residues" evidence="8">
    <location>
        <begin position="60"/>
        <end position="87"/>
    </location>
</feature>
<gene>
    <name evidence="9" type="ORF">P691DRAFT_34829</name>
</gene>
<sequence length="279" mass="31463">MSDARALLRAKRQEARISHPLASYNAAGQLRCIICGTLVKFASAWEGHLGSKAHRTNVARVKEEERRRDEARAKEEAEEEQQRKEEQLQAAGHKRKAADDDDEDSDSTSTSKKQKLDANTAFPTDFFSDPSRAPVAARDSDDEDEEETREPAVPAQPPSAIDLEYERFQKEFLQAPDFQETYERATVMAEPELAPEVPEGFPEGTGGAPASEGKPELTEEEKREQKETEEKELIMDRLLEEERAQEEADMKVQMMKNRLEAFKKQREAARAAKAAKKAS</sequence>
<feature type="compositionally biased region" description="Basic and acidic residues" evidence="8">
    <location>
        <begin position="213"/>
        <end position="239"/>
    </location>
</feature>
<keyword evidence="6" id="KW-0539">Nucleus</keyword>
<organism evidence="9 10">
    <name type="scientific">Macrolepiota fuliginosa MF-IS2</name>
    <dbReference type="NCBI Taxonomy" id="1400762"/>
    <lineage>
        <taxon>Eukaryota</taxon>
        <taxon>Fungi</taxon>
        <taxon>Dikarya</taxon>
        <taxon>Basidiomycota</taxon>
        <taxon>Agaricomycotina</taxon>
        <taxon>Agaricomycetes</taxon>
        <taxon>Agaricomycetidae</taxon>
        <taxon>Agaricales</taxon>
        <taxon>Agaricineae</taxon>
        <taxon>Agaricaceae</taxon>
        <taxon>Macrolepiota</taxon>
    </lineage>
</organism>
<keyword evidence="4" id="KW-0862">Zinc</keyword>
<evidence type="ECO:0008006" key="11">
    <source>
        <dbReference type="Google" id="ProtNLM"/>
    </source>
</evidence>
<protein>
    <recommendedName>
        <fullName evidence="11">Coiled-coil domain-containing protein 16</fullName>
    </recommendedName>
</protein>
<dbReference type="PANTHER" id="PTHR13278">
    <property type="entry name" value="ZINC FINGER PROTEIN 830"/>
    <property type="match status" value="1"/>
</dbReference>
<evidence type="ECO:0000313" key="10">
    <source>
        <dbReference type="Proteomes" id="UP000807342"/>
    </source>
</evidence>
<dbReference type="Proteomes" id="UP000807342">
    <property type="component" value="Unassembled WGS sequence"/>
</dbReference>